<accession>A0A3N6PTT5</accession>
<name>A0A3N6PTT5_9BURK</name>
<proteinExistence type="predicted"/>
<dbReference type="OrthoDB" id="128937at2"/>
<evidence type="ECO:0000313" key="1">
    <source>
        <dbReference type="EMBL" id="RQH05470.1"/>
    </source>
</evidence>
<reference evidence="1 2" key="1">
    <citation type="submission" date="2018-11" db="EMBL/GenBank/DDBJ databases">
        <title>Paraburkholderia sp. DHOA04, isolated from soil.</title>
        <authorList>
            <person name="Gao Z.-H."/>
            <person name="Qiu L.-H."/>
            <person name="Fu J.-C."/>
        </authorList>
    </citation>
    <scope>NUCLEOTIDE SEQUENCE [LARGE SCALE GENOMIC DNA]</scope>
    <source>
        <strain evidence="1 2">DHOA04</strain>
    </source>
</reference>
<protein>
    <recommendedName>
        <fullName evidence="3">Outer membrane lipoprotein-sorting protein</fullName>
    </recommendedName>
</protein>
<evidence type="ECO:0008006" key="3">
    <source>
        <dbReference type="Google" id="ProtNLM"/>
    </source>
</evidence>
<dbReference type="Proteomes" id="UP000272778">
    <property type="component" value="Unassembled WGS sequence"/>
</dbReference>
<dbReference type="EMBL" id="RQIS01000010">
    <property type="protein sequence ID" value="RQH05470.1"/>
    <property type="molecule type" value="Genomic_DNA"/>
</dbReference>
<sequence length="271" mass="29315">MSVLAVAMGCATDMNMTAAQIVAKNVDARGGAEAWRKVQTMVWKGHVDSPNSPAPGMPFSLTLARPDKTRFEVTAMNQIIIHAFNGQVGWKARPSSGGAPDVREYSPQEVRFARDEQVIDGPLIDHERKGIAVALEGMDQVDGHDAWRLSLKLPSGAIHHVWIDAHSYLDVKYTREGQGLGGKPATTEVVFRDFREVDGVRMPFVIESGPAGGERRDRLVIDTIALNVPLDALVFAKPVAAARHHTIDIGTGAAPMNAASVPPLGIRRPVH</sequence>
<comment type="caution">
    <text evidence="1">The sequence shown here is derived from an EMBL/GenBank/DDBJ whole genome shotgun (WGS) entry which is preliminary data.</text>
</comment>
<keyword evidence="2" id="KW-1185">Reference proteome</keyword>
<dbReference type="RefSeq" id="WP_124151957.1">
    <property type="nucleotide sequence ID" value="NZ_RQIS01000010.1"/>
</dbReference>
<organism evidence="1 2">
    <name type="scientific">Paraburkholderia dinghuensis</name>
    <dbReference type="NCBI Taxonomy" id="2305225"/>
    <lineage>
        <taxon>Bacteria</taxon>
        <taxon>Pseudomonadati</taxon>
        <taxon>Pseudomonadota</taxon>
        <taxon>Betaproteobacteria</taxon>
        <taxon>Burkholderiales</taxon>
        <taxon>Burkholderiaceae</taxon>
        <taxon>Paraburkholderia</taxon>
    </lineage>
</organism>
<gene>
    <name evidence="1" type="ORF">D1Y85_15565</name>
</gene>
<dbReference type="AlphaFoldDB" id="A0A3N6PTT5"/>
<evidence type="ECO:0000313" key="2">
    <source>
        <dbReference type="Proteomes" id="UP000272778"/>
    </source>
</evidence>